<reference evidence="1 2" key="1">
    <citation type="journal article" date="2020" name="Cell">
        <title>Large-Scale Comparative Analyses of Tick Genomes Elucidate Their Genetic Diversity and Vector Capacities.</title>
        <authorList>
            <consortium name="Tick Genome and Microbiome Consortium (TIGMIC)"/>
            <person name="Jia N."/>
            <person name="Wang J."/>
            <person name="Shi W."/>
            <person name="Du L."/>
            <person name="Sun Y."/>
            <person name="Zhan W."/>
            <person name="Jiang J.F."/>
            <person name="Wang Q."/>
            <person name="Zhang B."/>
            <person name="Ji P."/>
            <person name="Bell-Sakyi L."/>
            <person name="Cui X.M."/>
            <person name="Yuan T.T."/>
            <person name="Jiang B.G."/>
            <person name="Yang W.F."/>
            <person name="Lam T.T."/>
            <person name="Chang Q.C."/>
            <person name="Ding S.J."/>
            <person name="Wang X.J."/>
            <person name="Zhu J.G."/>
            <person name="Ruan X.D."/>
            <person name="Zhao L."/>
            <person name="Wei J.T."/>
            <person name="Ye R.Z."/>
            <person name="Que T.C."/>
            <person name="Du C.H."/>
            <person name="Zhou Y.H."/>
            <person name="Cheng J.X."/>
            <person name="Dai P.F."/>
            <person name="Guo W.B."/>
            <person name="Han X.H."/>
            <person name="Huang E.J."/>
            <person name="Li L.F."/>
            <person name="Wei W."/>
            <person name="Gao Y.C."/>
            <person name="Liu J.Z."/>
            <person name="Shao H.Z."/>
            <person name="Wang X."/>
            <person name="Wang C.C."/>
            <person name="Yang T.C."/>
            <person name="Huo Q.B."/>
            <person name="Li W."/>
            <person name="Chen H.Y."/>
            <person name="Chen S.E."/>
            <person name="Zhou L.G."/>
            <person name="Ni X.B."/>
            <person name="Tian J.H."/>
            <person name="Sheng Y."/>
            <person name="Liu T."/>
            <person name="Pan Y.S."/>
            <person name="Xia L.Y."/>
            <person name="Li J."/>
            <person name="Zhao F."/>
            <person name="Cao W.C."/>
        </authorList>
    </citation>
    <scope>NUCLEOTIDE SEQUENCE [LARGE SCALE GENOMIC DNA]</scope>
    <source>
        <strain evidence="1">Iper-2018</strain>
    </source>
</reference>
<accession>A0AC60Q1T7</accession>
<name>A0AC60Q1T7_IXOPE</name>
<comment type="caution">
    <text evidence="1">The sequence shown here is derived from an EMBL/GenBank/DDBJ whole genome shotgun (WGS) entry which is preliminary data.</text>
</comment>
<dbReference type="Proteomes" id="UP000805193">
    <property type="component" value="Unassembled WGS sequence"/>
</dbReference>
<gene>
    <name evidence="1" type="ORF">HPB47_025833</name>
</gene>
<evidence type="ECO:0000313" key="1">
    <source>
        <dbReference type="EMBL" id="KAG0427159.1"/>
    </source>
</evidence>
<evidence type="ECO:0000313" key="2">
    <source>
        <dbReference type="Proteomes" id="UP000805193"/>
    </source>
</evidence>
<keyword evidence="2" id="KW-1185">Reference proteome</keyword>
<dbReference type="EMBL" id="JABSTQ010009654">
    <property type="protein sequence ID" value="KAG0427159.1"/>
    <property type="molecule type" value="Genomic_DNA"/>
</dbReference>
<protein>
    <submittedName>
        <fullName evidence="1">Uncharacterized protein</fullName>
    </submittedName>
</protein>
<sequence>MMVTYVCKQIPTTQDDSRPLNYPTKTSVVAAKAPSTLLLLEDFNCPHHNWGYDRTSAQGRKLDAFAAPPYSLEQYVHSDNPGHNPRKRDNPRPDMDTQRHECKLGQHWREPRTTWTLTFNSTFVSNGFPAGIPENDRAYALARASDPPGSPKRYNHTTPEKLAPPITRNEENVTGCFDTSGASHHPPPSSTEQKPGSFAEHRLTPYPEINTITTYRATPDSLRAR</sequence>
<proteinExistence type="predicted"/>
<organism evidence="1 2">
    <name type="scientific">Ixodes persulcatus</name>
    <name type="common">Taiga tick</name>
    <dbReference type="NCBI Taxonomy" id="34615"/>
    <lineage>
        <taxon>Eukaryota</taxon>
        <taxon>Metazoa</taxon>
        <taxon>Ecdysozoa</taxon>
        <taxon>Arthropoda</taxon>
        <taxon>Chelicerata</taxon>
        <taxon>Arachnida</taxon>
        <taxon>Acari</taxon>
        <taxon>Parasitiformes</taxon>
        <taxon>Ixodida</taxon>
        <taxon>Ixodoidea</taxon>
        <taxon>Ixodidae</taxon>
        <taxon>Ixodinae</taxon>
        <taxon>Ixodes</taxon>
    </lineage>
</organism>